<proteinExistence type="predicted"/>
<evidence type="ECO:0000313" key="1">
    <source>
        <dbReference type="EMBL" id="MDN6900167.1"/>
    </source>
</evidence>
<organism evidence="1 2">
    <name type="scientific">Oenococcus sicerae</name>
    <dbReference type="NCBI Taxonomy" id="2203724"/>
    <lineage>
        <taxon>Bacteria</taxon>
        <taxon>Bacillati</taxon>
        <taxon>Bacillota</taxon>
        <taxon>Bacilli</taxon>
        <taxon>Lactobacillales</taxon>
        <taxon>Lactobacillaceae</taxon>
        <taxon>Oenococcus</taxon>
    </lineage>
</organism>
<dbReference type="EMBL" id="SDWY01000002">
    <property type="protein sequence ID" value="MDN6900167.1"/>
    <property type="molecule type" value="Genomic_DNA"/>
</dbReference>
<reference evidence="1" key="1">
    <citation type="submission" date="2019-01" db="EMBL/GenBank/DDBJ databases">
        <title>Oenococcus sicerae UCMA17102.</title>
        <authorList>
            <person name="Cousin F.J."/>
            <person name="Le Guellec R."/>
            <person name="Cretenet M."/>
        </authorList>
    </citation>
    <scope>NUCLEOTIDE SEQUENCE</scope>
    <source>
        <strain evidence="1">UCMA17102</strain>
    </source>
</reference>
<accession>A0AAJ1R9D6</accession>
<protein>
    <submittedName>
        <fullName evidence="1">Uncharacterized protein</fullName>
    </submittedName>
</protein>
<dbReference type="Proteomes" id="UP001167919">
    <property type="component" value="Unassembled WGS sequence"/>
</dbReference>
<dbReference type="RefSeq" id="WP_301711069.1">
    <property type="nucleotide sequence ID" value="NZ_SDWY01000002.1"/>
</dbReference>
<gene>
    <name evidence="1" type="ORF">EVC35_04000</name>
</gene>
<comment type="caution">
    <text evidence="1">The sequence shown here is derived from an EMBL/GenBank/DDBJ whole genome shotgun (WGS) entry which is preliminary data.</text>
</comment>
<evidence type="ECO:0000313" key="2">
    <source>
        <dbReference type="Proteomes" id="UP001167919"/>
    </source>
</evidence>
<dbReference type="AlphaFoldDB" id="A0AAJ1R9D6"/>
<name>A0AAJ1R9D6_9LACO</name>
<sequence length="188" mass="20108">MKKISFLASVLVAASLAMVVTPLAAFADSSVRDSYQNQFTDDSPLIDFDNGNLKFDSHDNPVFSNEQINEIKEIAKAQGIDVPSQTPSKFSVKIATTKIALKAAKWILSHRAQLTNEVGHVLGRKAAVRFGAALKYIEGPLRKVTAAENGGLATIQKIIYNGLRVSGVSAPIAQSLAAGIRGIISFLI</sequence>